<dbReference type="InterPro" id="IPR013737">
    <property type="entry name" value="Bac_rhamnosid_N"/>
</dbReference>
<feature type="domain" description="Alpha-L-rhamnosidase C-terminal" evidence="7">
    <location>
        <begin position="679"/>
        <end position="747"/>
    </location>
</feature>
<feature type="domain" description="Alpha-L-rhamnosidase concanavalin-like" evidence="4">
    <location>
        <begin position="229"/>
        <end position="328"/>
    </location>
</feature>
<dbReference type="Gene3D" id="2.60.120.260">
    <property type="entry name" value="Galactose-binding domain-like"/>
    <property type="match status" value="2"/>
</dbReference>
<keyword evidence="3 8" id="KW-0378">Hydrolase</keyword>
<dbReference type="InterPro" id="IPR008928">
    <property type="entry name" value="6-hairpin_glycosidase_sf"/>
</dbReference>
<dbReference type="PIRSF" id="PIRSF010631">
    <property type="entry name" value="A-rhamnsds"/>
    <property type="match status" value="1"/>
</dbReference>
<dbReference type="PANTHER" id="PTHR33307:SF6">
    <property type="entry name" value="ALPHA-RHAMNOSIDASE (EUROFUNG)-RELATED"/>
    <property type="match status" value="1"/>
</dbReference>
<dbReference type="InterPro" id="IPR008902">
    <property type="entry name" value="Rhamnosid_concanavalin"/>
</dbReference>
<organism evidence="8 9">
    <name type="scientific">Candidatus Pedobacter colombiensis</name>
    <dbReference type="NCBI Taxonomy" id="3121371"/>
    <lineage>
        <taxon>Bacteria</taxon>
        <taxon>Pseudomonadati</taxon>
        <taxon>Bacteroidota</taxon>
        <taxon>Sphingobacteriia</taxon>
        <taxon>Sphingobacteriales</taxon>
        <taxon>Sphingobacteriaceae</taxon>
        <taxon>Pedobacter</taxon>
    </lineage>
</organism>
<evidence type="ECO:0000259" key="6">
    <source>
        <dbReference type="Pfam" id="PF17389"/>
    </source>
</evidence>
<dbReference type="PANTHER" id="PTHR33307">
    <property type="entry name" value="ALPHA-RHAMNOSIDASE (EUROFUNG)"/>
    <property type="match status" value="1"/>
</dbReference>
<dbReference type="AlphaFoldDB" id="A0AAJ5WCY8"/>
<dbReference type="EMBL" id="CP119313">
    <property type="protein sequence ID" value="WEK20412.1"/>
    <property type="molecule type" value="Genomic_DNA"/>
</dbReference>
<dbReference type="SUPFAM" id="SSF48208">
    <property type="entry name" value="Six-hairpin glycosidases"/>
    <property type="match status" value="1"/>
</dbReference>
<evidence type="ECO:0000256" key="1">
    <source>
        <dbReference type="ARBA" id="ARBA00001445"/>
    </source>
</evidence>
<evidence type="ECO:0000259" key="4">
    <source>
        <dbReference type="Pfam" id="PF05592"/>
    </source>
</evidence>
<evidence type="ECO:0000313" key="8">
    <source>
        <dbReference type="EMBL" id="WEK20412.1"/>
    </source>
</evidence>
<dbReference type="InterPro" id="IPR016007">
    <property type="entry name" value="Alpha_rhamnosid"/>
</dbReference>
<sequence>MMKQPLFLLMVLILSGIVALARQAVPVSLVWKAKWIEAGYTEDLVSRPAQYFKKDFVLAKKVVSAKVYVTSHGMYEAEINGSRVGDAYLTPGWTSYAKRLQYQVYDVARLLKEGGNTIQVTLGDGWYRGVIGYEQKNNFYGKTQALLFQMELGYADGTRELVLSDGSWKSAGGPIRYSELYKGEMIDGRMAVGPWFGVQEKDYGYSNLVPTENEPVRKQERFKPVKLLTTPKGEQVIDFGQNLVGWVRIKARGTAGLVISLEHAEVLDKAGNFYTDNLRSAKASATYVLSGKGEESFEPHFTFFGFRYVKVTGYPGPLRPEDFTAVALYSDMKPTGTFECSNPLLNQLQHNISWSQRGNFVDVPTDCPQRDERLGWTGDAQVFSATAAFNFDVSRFFSKWLKDVAVDQRADGAVTAVVPDILGGFGGATGWGDVATVVPWNMYMAYGDRKVLEEQYGSMKAWVGFMEKNSTGGLWAKGYHFGDWLSYRTTDDDPTDAITDKYLIAQCFFAHSAQLMINTAKVLVKTEDISRYEALLARIKAAFVKEYVTSSGRLMSNTQTAYVLALQFNLLPESMRASAAGYLVENIRKYNNHLTTGFLGTPYICHVLSRFGYKDVAYTLLLQESYPSWLYPVKMGATTIWERWDGIKPDGSFQNPGMNSFNHYAYGAIGDWMYKNIAGIAPLEPGYKKILIRPQMGGGLTWAKGSYLSRYGRITVFWKLESTRVLMDVEVPPSTTAVVEVPGVGSRDVGPGKYKFEGRVN</sequence>
<name>A0AAJ5WCY8_9SPHI</name>
<feature type="domain" description="Alpha-L-rhamnosidase six-hairpin glycosidase" evidence="6">
    <location>
        <begin position="335"/>
        <end position="677"/>
    </location>
</feature>
<dbReference type="Pfam" id="PF08531">
    <property type="entry name" value="Bac_rhamnosid_N"/>
    <property type="match status" value="1"/>
</dbReference>
<dbReference type="Pfam" id="PF17390">
    <property type="entry name" value="Bac_rhamnosid_C"/>
    <property type="match status" value="1"/>
</dbReference>
<dbReference type="InterPro" id="IPR012341">
    <property type="entry name" value="6hp_glycosidase-like_sf"/>
</dbReference>
<dbReference type="EC" id="3.2.1.40" evidence="2"/>
<dbReference type="GO" id="GO:0030596">
    <property type="term" value="F:alpha-L-rhamnosidase activity"/>
    <property type="evidence" value="ECO:0007669"/>
    <property type="project" value="UniProtKB-EC"/>
</dbReference>
<evidence type="ECO:0000259" key="7">
    <source>
        <dbReference type="Pfam" id="PF17390"/>
    </source>
</evidence>
<dbReference type="Proteomes" id="UP001214530">
    <property type="component" value="Chromosome"/>
</dbReference>
<evidence type="ECO:0000313" key="9">
    <source>
        <dbReference type="Proteomes" id="UP001214530"/>
    </source>
</evidence>
<gene>
    <name evidence="8" type="ORF">P0Y49_04575</name>
</gene>
<comment type="catalytic activity">
    <reaction evidence="1">
        <text>Hydrolysis of terminal non-reducing alpha-L-rhamnose residues in alpha-L-rhamnosides.</text>
        <dbReference type="EC" id="3.2.1.40"/>
    </reaction>
</comment>
<feature type="domain" description="Bacterial alpha-L-rhamnosidase N-terminal" evidence="5">
    <location>
        <begin position="60"/>
        <end position="207"/>
    </location>
</feature>
<dbReference type="Gene3D" id="2.60.420.10">
    <property type="entry name" value="Maltose phosphorylase, domain 3"/>
    <property type="match status" value="1"/>
</dbReference>
<dbReference type="InterPro" id="IPR035396">
    <property type="entry name" value="Bac_rhamnosid6H"/>
</dbReference>
<evidence type="ECO:0000259" key="5">
    <source>
        <dbReference type="Pfam" id="PF08531"/>
    </source>
</evidence>
<reference evidence="8" key="1">
    <citation type="submission" date="2023-03" db="EMBL/GenBank/DDBJ databases">
        <title>Andean soil-derived lignocellulolytic bacterial consortium as a source of novel taxa and putative plastic-active enzymes.</title>
        <authorList>
            <person name="Diaz-Garcia L."/>
            <person name="Chuvochina M."/>
            <person name="Feuerriegel G."/>
            <person name="Bunk B."/>
            <person name="Sproer C."/>
            <person name="Streit W.R."/>
            <person name="Rodriguez L.M."/>
            <person name="Overmann J."/>
            <person name="Jimenez D.J."/>
        </authorList>
    </citation>
    <scope>NUCLEOTIDE SEQUENCE</scope>
    <source>
        <strain evidence="8">MAG 3858</strain>
    </source>
</reference>
<dbReference type="InterPro" id="IPR035398">
    <property type="entry name" value="Bac_rhamnosid_C"/>
</dbReference>
<evidence type="ECO:0000256" key="3">
    <source>
        <dbReference type="ARBA" id="ARBA00022801"/>
    </source>
</evidence>
<dbReference type="Pfam" id="PF05592">
    <property type="entry name" value="Bac_rhamnosid"/>
    <property type="match status" value="1"/>
</dbReference>
<dbReference type="GO" id="GO:0005975">
    <property type="term" value="P:carbohydrate metabolic process"/>
    <property type="evidence" value="ECO:0007669"/>
    <property type="project" value="InterPro"/>
</dbReference>
<dbReference type="Pfam" id="PF17389">
    <property type="entry name" value="Bac_rhamnosid6H"/>
    <property type="match status" value="1"/>
</dbReference>
<proteinExistence type="predicted"/>
<protein>
    <recommendedName>
        <fullName evidence="2">alpha-L-rhamnosidase</fullName>
        <ecNumber evidence="2">3.2.1.40</ecNumber>
    </recommendedName>
</protein>
<evidence type="ECO:0000256" key="2">
    <source>
        <dbReference type="ARBA" id="ARBA00012652"/>
    </source>
</evidence>
<accession>A0AAJ5WCY8</accession>
<dbReference type="Gene3D" id="1.50.10.10">
    <property type="match status" value="1"/>
</dbReference>